<sequence length="50" mass="5232">MLLTSVPIESHAIAMLPMEGSDPGNLLQFPGGDPGEISRVINSAIAPHFC</sequence>
<reference evidence="1 2" key="1">
    <citation type="submission" date="2021-03" db="EMBL/GenBank/DDBJ databases">
        <title>Metabolic Capacity of the Antarctic Cyanobacterium Phormidium pseudopriestleyi that Sustains Oxygenic Photosynthesis in the Presence of Hydrogen Sulfide.</title>
        <authorList>
            <person name="Lumian J.E."/>
            <person name="Jungblut A.D."/>
            <person name="Dillon M.L."/>
            <person name="Hawes I."/>
            <person name="Doran P.T."/>
            <person name="Mackey T.J."/>
            <person name="Dick G.J."/>
            <person name="Grettenberger C.L."/>
            <person name="Sumner D.Y."/>
        </authorList>
    </citation>
    <scope>NUCLEOTIDE SEQUENCE [LARGE SCALE GENOMIC DNA]</scope>
    <source>
        <strain evidence="1 2">FRX01</strain>
    </source>
</reference>
<name>A0ABS3FNI5_9CYAN</name>
<evidence type="ECO:0000313" key="2">
    <source>
        <dbReference type="Proteomes" id="UP000664844"/>
    </source>
</evidence>
<evidence type="ECO:0000313" key="1">
    <source>
        <dbReference type="EMBL" id="MBO0348685.1"/>
    </source>
</evidence>
<dbReference type="RefSeq" id="WP_207087230.1">
    <property type="nucleotide sequence ID" value="NZ_JAFLQW010000166.1"/>
</dbReference>
<comment type="caution">
    <text evidence="1">The sequence shown here is derived from an EMBL/GenBank/DDBJ whole genome shotgun (WGS) entry which is preliminary data.</text>
</comment>
<proteinExistence type="predicted"/>
<organism evidence="1 2">
    <name type="scientific">Phormidium pseudopriestleyi FRX01</name>
    <dbReference type="NCBI Taxonomy" id="1759528"/>
    <lineage>
        <taxon>Bacteria</taxon>
        <taxon>Bacillati</taxon>
        <taxon>Cyanobacteriota</taxon>
        <taxon>Cyanophyceae</taxon>
        <taxon>Oscillatoriophycideae</taxon>
        <taxon>Oscillatoriales</taxon>
        <taxon>Oscillatoriaceae</taxon>
        <taxon>Phormidium</taxon>
    </lineage>
</organism>
<protein>
    <submittedName>
        <fullName evidence="1">Uncharacterized protein</fullName>
    </submittedName>
</protein>
<accession>A0ABS3FNI5</accession>
<dbReference type="Proteomes" id="UP000664844">
    <property type="component" value="Unassembled WGS sequence"/>
</dbReference>
<dbReference type="EMBL" id="JAFLQW010000166">
    <property type="protein sequence ID" value="MBO0348685.1"/>
    <property type="molecule type" value="Genomic_DNA"/>
</dbReference>
<keyword evidence="2" id="KW-1185">Reference proteome</keyword>
<gene>
    <name evidence="1" type="ORF">J0895_06135</name>
</gene>